<accession>A0A8H6VLZ8</accession>
<keyword evidence="1" id="KW-0378">Hydrolase</keyword>
<evidence type="ECO:0008006" key="4">
    <source>
        <dbReference type="Google" id="ProtNLM"/>
    </source>
</evidence>
<dbReference type="Gene3D" id="1.10.150.240">
    <property type="entry name" value="Putative phosphatase, domain 2"/>
    <property type="match status" value="1"/>
</dbReference>
<name>A0A8H6VLZ8_9PEZI</name>
<evidence type="ECO:0000256" key="1">
    <source>
        <dbReference type="ARBA" id="ARBA00022801"/>
    </source>
</evidence>
<dbReference type="InterPro" id="IPR036412">
    <property type="entry name" value="HAD-like_sf"/>
</dbReference>
<gene>
    <name evidence="2" type="ORF">HII31_03413</name>
</gene>
<sequence length="261" mass="29411">MAGEKKKHIVFDIVGTCVSYGAFFDALEERLGDKLRSHGIPPRMLGMIWLADTERECMFLKASGRSVRFVEILKPFIYRFLAMSGIQNPRSFCSDEDAEYIASSYRRLRARSGVHECMEKLRQAGFEVWACTSGDRVRVQTYLAESGIEIPDDRFVPCEEIHGGAVTKPQPGVYEFMLSKFPDAEEKWFAACHMWDATAARKCGYVCRVFVMMTVLLCLNSFKAAWCSAWEKEPVTEAFGEVEVMADDLATMADKIVAASA</sequence>
<evidence type="ECO:0000313" key="2">
    <source>
        <dbReference type="EMBL" id="KAF7195207.1"/>
    </source>
</evidence>
<dbReference type="PANTHER" id="PTHR43316">
    <property type="entry name" value="HYDROLASE, HALOACID DELAHOGENASE-RELATED"/>
    <property type="match status" value="1"/>
</dbReference>
<dbReference type="Gene3D" id="3.40.50.1000">
    <property type="entry name" value="HAD superfamily/HAD-like"/>
    <property type="match status" value="1"/>
</dbReference>
<dbReference type="Proteomes" id="UP000660729">
    <property type="component" value="Unassembled WGS sequence"/>
</dbReference>
<keyword evidence="3" id="KW-1185">Reference proteome</keyword>
<dbReference type="InterPro" id="IPR023214">
    <property type="entry name" value="HAD_sf"/>
</dbReference>
<comment type="caution">
    <text evidence="2">The sequence shown here is derived from an EMBL/GenBank/DDBJ whole genome shotgun (WGS) entry which is preliminary data.</text>
</comment>
<protein>
    <recommendedName>
        <fullName evidence="4">2-haloalkanoic acid dehalogenase</fullName>
    </recommendedName>
</protein>
<organism evidence="2 3">
    <name type="scientific">Pseudocercospora fuligena</name>
    <dbReference type="NCBI Taxonomy" id="685502"/>
    <lineage>
        <taxon>Eukaryota</taxon>
        <taxon>Fungi</taxon>
        <taxon>Dikarya</taxon>
        <taxon>Ascomycota</taxon>
        <taxon>Pezizomycotina</taxon>
        <taxon>Dothideomycetes</taxon>
        <taxon>Dothideomycetidae</taxon>
        <taxon>Mycosphaerellales</taxon>
        <taxon>Mycosphaerellaceae</taxon>
        <taxon>Pseudocercospora</taxon>
    </lineage>
</organism>
<dbReference type="Pfam" id="PF00702">
    <property type="entry name" value="Hydrolase"/>
    <property type="match status" value="1"/>
</dbReference>
<evidence type="ECO:0000313" key="3">
    <source>
        <dbReference type="Proteomes" id="UP000660729"/>
    </source>
</evidence>
<dbReference type="InterPro" id="IPR051540">
    <property type="entry name" value="S-2-haloacid_dehalogenase"/>
</dbReference>
<dbReference type="InterPro" id="IPR023198">
    <property type="entry name" value="PGP-like_dom2"/>
</dbReference>
<dbReference type="AlphaFoldDB" id="A0A8H6VLZ8"/>
<dbReference type="OrthoDB" id="2363873at2759"/>
<proteinExistence type="predicted"/>
<dbReference type="GO" id="GO:0016787">
    <property type="term" value="F:hydrolase activity"/>
    <property type="evidence" value="ECO:0007669"/>
    <property type="project" value="UniProtKB-KW"/>
</dbReference>
<dbReference type="SUPFAM" id="SSF56784">
    <property type="entry name" value="HAD-like"/>
    <property type="match status" value="1"/>
</dbReference>
<dbReference type="PANTHER" id="PTHR43316:SF4">
    <property type="entry name" value="ACID DEHALOGENASE, PUTATIVE (AFU_ORTHOLOGUE AFUA_8G05870)-RELATED"/>
    <property type="match status" value="1"/>
</dbReference>
<reference evidence="2" key="1">
    <citation type="submission" date="2020-04" db="EMBL/GenBank/DDBJ databases">
        <title>Draft genome resource of the tomato pathogen Pseudocercospora fuligena.</title>
        <authorList>
            <person name="Zaccaron A."/>
        </authorList>
    </citation>
    <scope>NUCLEOTIDE SEQUENCE</scope>
    <source>
        <strain evidence="2">PF001</strain>
    </source>
</reference>
<dbReference type="EMBL" id="JABCIY010000041">
    <property type="protein sequence ID" value="KAF7195207.1"/>
    <property type="molecule type" value="Genomic_DNA"/>
</dbReference>